<dbReference type="PANTHER" id="PTHR16301">
    <property type="entry name" value="IMPACT-RELATED"/>
    <property type="match status" value="1"/>
</dbReference>
<proteinExistence type="inferred from homology"/>
<dbReference type="InParanoid" id="K1R9U9"/>
<feature type="domain" description="Impact N-terminal" evidence="2">
    <location>
        <begin position="36"/>
        <end position="137"/>
    </location>
</feature>
<comment type="similarity">
    <text evidence="1">Belongs to the IMPACT family.</text>
</comment>
<dbReference type="PANTHER" id="PTHR16301:SF25">
    <property type="entry name" value="PROTEIN IMPACT"/>
    <property type="match status" value="1"/>
</dbReference>
<dbReference type="Gene3D" id="3.30.230.30">
    <property type="entry name" value="Impact, N-terminal domain"/>
    <property type="match status" value="1"/>
</dbReference>
<dbReference type="GO" id="GO:0005737">
    <property type="term" value="C:cytoplasm"/>
    <property type="evidence" value="ECO:0007669"/>
    <property type="project" value="TreeGrafter"/>
</dbReference>
<sequence>MKPRAEDILLIDDDEKQKTESLEVVSSDPVTEAGNKFTATAAAVNTYANIRAFYKKVVSVPDCARADHNILVYRFRDKSGLIHEDYQDDGEYGAGRKILGALRDNNIENAAVVVTRLFAKHVGLRCFSIMENVAIDALRKLSGGPAGKPLTPLAEAV</sequence>
<name>K1R9U9_MAGGI</name>
<evidence type="ECO:0000313" key="3">
    <source>
        <dbReference type="EMBL" id="EKC40434.1"/>
    </source>
</evidence>
<evidence type="ECO:0000259" key="2">
    <source>
        <dbReference type="Pfam" id="PF01205"/>
    </source>
</evidence>
<gene>
    <name evidence="3" type="ORF">CGI_10021317</name>
</gene>
<dbReference type="SUPFAM" id="SSF54211">
    <property type="entry name" value="Ribosomal protein S5 domain 2-like"/>
    <property type="match status" value="1"/>
</dbReference>
<protein>
    <submittedName>
        <fullName evidence="3">IMPACT-like protein</fullName>
    </submittedName>
</protein>
<reference evidence="3" key="1">
    <citation type="journal article" date="2012" name="Nature">
        <title>The oyster genome reveals stress adaptation and complexity of shell formation.</title>
        <authorList>
            <person name="Zhang G."/>
            <person name="Fang X."/>
            <person name="Guo X."/>
            <person name="Li L."/>
            <person name="Luo R."/>
            <person name="Xu F."/>
            <person name="Yang P."/>
            <person name="Zhang L."/>
            <person name="Wang X."/>
            <person name="Qi H."/>
            <person name="Xiong Z."/>
            <person name="Que H."/>
            <person name="Xie Y."/>
            <person name="Holland P.W."/>
            <person name="Paps J."/>
            <person name="Zhu Y."/>
            <person name="Wu F."/>
            <person name="Chen Y."/>
            <person name="Wang J."/>
            <person name="Peng C."/>
            <person name="Meng J."/>
            <person name="Yang L."/>
            <person name="Liu J."/>
            <person name="Wen B."/>
            <person name="Zhang N."/>
            <person name="Huang Z."/>
            <person name="Zhu Q."/>
            <person name="Feng Y."/>
            <person name="Mount A."/>
            <person name="Hedgecock D."/>
            <person name="Xu Z."/>
            <person name="Liu Y."/>
            <person name="Domazet-Loso T."/>
            <person name="Du Y."/>
            <person name="Sun X."/>
            <person name="Zhang S."/>
            <person name="Liu B."/>
            <person name="Cheng P."/>
            <person name="Jiang X."/>
            <person name="Li J."/>
            <person name="Fan D."/>
            <person name="Wang W."/>
            <person name="Fu W."/>
            <person name="Wang T."/>
            <person name="Wang B."/>
            <person name="Zhang J."/>
            <person name="Peng Z."/>
            <person name="Li Y."/>
            <person name="Li N."/>
            <person name="Wang J."/>
            <person name="Chen M."/>
            <person name="He Y."/>
            <person name="Tan F."/>
            <person name="Song X."/>
            <person name="Zheng Q."/>
            <person name="Huang R."/>
            <person name="Yang H."/>
            <person name="Du X."/>
            <person name="Chen L."/>
            <person name="Yang M."/>
            <person name="Gaffney P.M."/>
            <person name="Wang S."/>
            <person name="Luo L."/>
            <person name="She Z."/>
            <person name="Ming Y."/>
            <person name="Huang W."/>
            <person name="Zhang S."/>
            <person name="Huang B."/>
            <person name="Zhang Y."/>
            <person name="Qu T."/>
            <person name="Ni P."/>
            <person name="Miao G."/>
            <person name="Wang J."/>
            <person name="Wang Q."/>
            <person name="Steinberg C.E."/>
            <person name="Wang H."/>
            <person name="Li N."/>
            <person name="Qian L."/>
            <person name="Zhang G."/>
            <person name="Li Y."/>
            <person name="Yang H."/>
            <person name="Liu X."/>
            <person name="Wang J."/>
            <person name="Yin Y."/>
            <person name="Wang J."/>
        </authorList>
    </citation>
    <scope>NUCLEOTIDE SEQUENCE [LARGE SCALE GENOMIC DNA]</scope>
    <source>
        <strain evidence="3">05x7-T-G4-1.051#20</strain>
    </source>
</reference>
<dbReference type="Pfam" id="PF01205">
    <property type="entry name" value="Impact_N"/>
    <property type="match status" value="1"/>
</dbReference>
<dbReference type="InterPro" id="IPR036956">
    <property type="entry name" value="Impact_N_sf"/>
</dbReference>
<dbReference type="GO" id="GO:0140469">
    <property type="term" value="P:GCN2-mediated signaling"/>
    <property type="evidence" value="ECO:0007669"/>
    <property type="project" value="TreeGrafter"/>
</dbReference>
<evidence type="ECO:0000256" key="1">
    <source>
        <dbReference type="ARBA" id="ARBA00007665"/>
    </source>
</evidence>
<dbReference type="AlphaFoldDB" id="K1R9U9"/>
<dbReference type="HOGENOM" id="CLU_1908691_0_0_1"/>
<dbReference type="InterPro" id="IPR001498">
    <property type="entry name" value="Impact_N"/>
</dbReference>
<dbReference type="InterPro" id="IPR020568">
    <property type="entry name" value="Ribosomal_Su5_D2-typ_SF"/>
</dbReference>
<dbReference type="InterPro" id="IPR023582">
    <property type="entry name" value="Impact"/>
</dbReference>
<organism evidence="3">
    <name type="scientific">Magallana gigas</name>
    <name type="common">Pacific oyster</name>
    <name type="synonym">Crassostrea gigas</name>
    <dbReference type="NCBI Taxonomy" id="29159"/>
    <lineage>
        <taxon>Eukaryota</taxon>
        <taxon>Metazoa</taxon>
        <taxon>Spiralia</taxon>
        <taxon>Lophotrochozoa</taxon>
        <taxon>Mollusca</taxon>
        <taxon>Bivalvia</taxon>
        <taxon>Autobranchia</taxon>
        <taxon>Pteriomorphia</taxon>
        <taxon>Ostreida</taxon>
        <taxon>Ostreoidea</taxon>
        <taxon>Ostreidae</taxon>
        <taxon>Magallana</taxon>
    </lineage>
</organism>
<dbReference type="EMBL" id="JH817782">
    <property type="protein sequence ID" value="EKC40434.1"/>
    <property type="molecule type" value="Genomic_DNA"/>
</dbReference>
<dbReference type="GO" id="GO:0006446">
    <property type="term" value="P:regulation of translational initiation"/>
    <property type="evidence" value="ECO:0007669"/>
    <property type="project" value="TreeGrafter"/>
</dbReference>
<accession>K1R9U9</accession>